<dbReference type="AlphaFoldDB" id="A0AAP0FM60"/>
<protein>
    <submittedName>
        <fullName evidence="1">Uncharacterized protein</fullName>
    </submittedName>
</protein>
<organism evidence="1 2">
    <name type="scientific">Stephania yunnanensis</name>
    <dbReference type="NCBI Taxonomy" id="152371"/>
    <lineage>
        <taxon>Eukaryota</taxon>
        <taxon>Viridiplantae</taxon>
        <taxon>Streptophyta</taxon>
        <taxon>Embryophyta</taxon>
        <taxon>Tracheophyta</taxon>
        <taxon>Spermatophyta</taxon>
        <taxon>Magnoliopsida</taxon>
        <taxon>Ranunculales</taxon>
        <taxon>Menispermaceae</taxon>
        <taxon>Menispermoideae</taxon>
        <taxon>Cissampelideae</taxon>
        <taxon>Stephania</taxon>
    </lineage>
</organism>
<reference evidence="1 2" key="1">
    <citation type="submission" date="2024-01" db="EMBL/GenBank/DDBJ databases">
        <title>Genome assemblies of Stephania.</title>
        <authorList>
            <person name="Yang L."/>
        </authorList>
    </citation>
    <scope>NUCLEOTIDE SEQUENCE [LARGE SCALE GENOMIC DNA]</scope>
    <source>
        <strain evidence="1">YNDBR</strain>
        <tissue evidence="1">Leaf</tissue>
    </source>
</reference>
<sequence length="49" mass="5550">MSMGRIIWDPGLVASECKNFASSNWLGTHWKDWIHFDSGDGGQEEVKPE</sequence>
<accession>A0AAP0FM60</accession>
<dbReference type="EMBL" id="JBBNAF010000010">
    <property type="protein sequence ID" value="KAK9106899.1"/>
    <property type="molecule type" value="Genomic_DNA"/>
</dbReference>
<keyword evidence="2" id="KW-1185">Reference proteome</keyword>
<comment type="caution">
    <text evidence="1">The sequence shown here is derived from an EMBL/GenBank/DDBJ whole genome shotgun (WGS) entry which is preliminary data.</text>
</comment>
<name>A0AAP0FM60_9MAGN</name>
<proteinExistence type="predicted"/>
<evidence type="ECO:0000313" key="2">
    <source>
        <dbReference type="Proteomes" id="UP001420932"/>
    </source>
</evidence>
<evidence type="ECO:0000313" key="1">
    <source>
        <dbReference type="EMBL" id="KAK9106899.1"/>
    </source>
</evidence>
<dbReference type="Proteomes" id="UP001420932">
    <property type="component" value="Unassembled WGS sequence"/>
</dbReference>
<gene>
    <name evidence="1" type="ORF">Syun_022910</name>
</gene>